<dbReference type="GeneID" id="37115451"/>
<accession>A0A317WNF7</accession>
<dbReference type="AlphaFoldDB" id="A0A317WNF7"/>
<dbReference type="Proteomes" id="UP000246702">
    <property type="component" value="Unassembled WGS sequence"/>
</dbReference>
<evidence type="ECO:0000313" key="2">
    <source>
        <dbReference type="Proteomes" id="UP000246702"/>
    </source>
</evidence>
<organism evidence="1 2">
    <name type="scientific">Aspergillus sclerotioniger CBS 115572</name>
    <dbReference type="NCBI Taxonomy" id="1450535"/>
    <lineage>
        <taxon>Eukaryota</taxon>
        <taxon>Fungi</taxon>
        <taxon>Dikarya</taxon>
        <taxon>Ascomycota</taxon>
        <taxon>Pezizomycotina</taxon>
        <taxon>Eurotiomycetes</taxon>
        <taxon>Eurotiomycetidae</taxon>
        <taxon>Eurotiales</taxon>
        <taxon>Aspergillaceae</taxon>
        <taxon>Aspergillus</taxon>
        <taxon>Aspergillus subgen. Circumdati</taxon>
    </lineage>
</organism>
<dbReference type="RefSeq" id="XP_025467178.1">
    <property type="nucleotide sequence ID" value="XM_025613308.1"/>
</dbReference>
<proteinExistence type="predicted"/>
<gene>
    <name evidence="1" type="ORF">BO94DRAFT_546811</name>
</gene>
<keyword evidence="2" id="KW-1185">Reference proteome</keyword>
<dbReference type="EMBL" id="MSFK01000015">
    <property type="protein sequence ID" value="PWY86587.1"/>
    <property type="molecule type" value="Genomic_DNA"/>
</dbReference>
<reference evidence="1 2" key="1">
    <citation type="submission" date="2016-12" db="EMBL/GenBank/DDBJ databases">
        <title>The genomes of Aspergillus section Nigri reveals drivers in fungal speciation.</title>
        <authorList>
            <consortium name="DOE Joint Genome Institute"/>
            <person name="Vesth T.C."/>
            <person name="Nybo J."/>
            <person name="Theobald S."/>
            <person name="Brandl J."/>
            <person name="Frisvad J.C."/>
            <person name="Nielsen K.F."/>
            <person name="Lyhne E.K."/>
            <person name="Kogle M.E."/>
            <person name="Kuo A."/>
            <person name="Riley R."/>
            <person name="Clum A."/>
            <person name="Nolan M."/>
            <person name="Lipzen A."/>
            <person name="Salamov A."/>
            <person name="Henrissat B."/>
            <person name="Wiebenga A."/>
            <person name="De Vries R.P."/>
            <person name="Grigoriev I.V."/>
            <person name="Mortensen U.H."/>
            <person name="Andersen M.R."/>
            <person name="Baker S.E."/>
        </authorList>
    </citation>
    <scope>NUCLEOTIDE SEQUENCE [LARGE SCALE GENOMIC DNA]</scope>
    <source>
        <strain evidence="1 2">CBS 115572</strain>
    </source>
</reference>
<sequence length="161" mass="18656">MTTSIDPSEPLGPKTDGLIRKYLHDRRISCSLYRGRPPHRSRAMIYSYVCLDCDYTDPWEQADHLEPAIEKLAEDKAFLKVFYYCDPEMYECTCTEPLREFLGLEQYFPVFHCHALRDKRLTVAFVPESEILKVGLQANYGERDASISLLEGAIGLRRKMI</sequence>
<evidence type="ECO:0000313" key="1">
    <source>
        <dbReference type="EMBL" id="PWY86587.1"/>
    </source>
</evidence>
<name>A0A317WNF7_9EURO</name>
<protein>
    <submittedName>
        <fullName evidence="1">Uncharacterized protein</fullName>
    </submittedName>
</protein>
<comment type="caution">
    <text evidence="1">The sequence shown here is derived from an EMBL/GenBank/DDBJ whole genome shotgun (WGS) entry which is preliminary data.</text>
</comment>